<protein>
    <recommendedName>
        <fullName evidence="2">Ferrous iron transporter FeoA-like domain-containing protein</fullName>
    </recommendedName>
</protein>
<feature type="domain" description="Ferrous iron transporter FeoA-like" evidence="2">
    <location>
        <begin position="1"/>
        <end position="72"/>
    </location>
</feature>
<dbReference type="Pfam" id="PF04023">
    <property type="entry name" value="FeoA"/>
    <property type="match status" value="1"/>
</dbReference>
<sequence>MPLSMCQIGSTVILKDFMLSPELINRLYCLGMIKGAFIKVISVEYNGPMTIELLGSKIALGYDIISNIQVVTSKYHS</sequence>
<dbReference type="STRING" id="52689.AKG39_12930"/>
<gene>
    <name evidence="3" type="ORF">AKG39_12930</name>
</gene>
<accession>A0A0L6TY81</accession>
<dbReference type="Gene3D" id="2.30.30.90">
    <property type="match status" value="1"/>
</dbReference>
<dbReference type="AlphaFoldDB" id="A0A0L6TY81"/>
<dbReference type="OrthoDB" id="9811076at2"/>
<evidence type="ECO:0000259" key="2">
    <source>
        <dbReference type="SMART" id="SM00899"/>
    </source>
</evidence>
<dbReference type="EMBL" id="LGYO01000033">
    <property type="protein sequence ID" value="KNZ41221.1"/>
    <property type="molecule type" value="Genomic_DNA"/>
</dbReference>
<dbReference type="InterPro" id="IPR008988">
    <property type="entry name" value="Transcriptional_repressor_C"/>
</dbReference>
<evidence type="ECO:0000313" key="4">
    <source>
        <dbReference type="Proteomes" id="UP000036873"/>
    </source>
</evidence>
<dbReference type="GO" id="GO:0046914">
    <property type="term" value="F:transition metal ion binding"/>
    <property type="evidence" value="ECO:0007669"/>
    <property type="project" value="InterPro"/>
</dbReference>
<keyword evidence="1" id="KW-0408">Iron</keyword>
<keyword evidence="4" id="KW-1185">Reference proteome</keyword>
<dbReference type="SUPFAM" id="SSF50037">
    <property type="entry name" value="C-terminal domain of transcriptional repressors"/>
    <property type="match status" value="1"/>
</dbReference>
<dbReference type="Proteomes" id="UP000036873">
    <property type="component" value="Unassembled WGS sequence"/>
</dbReference>
<name>A0A0L6TY81_9FIRM</name>
<comment type="caution">
    <text evidence="3">The sequence shown here is derived from an EMBL/GenBank/DDBJ whole genome shotgun (WGS) entry which is preliminary data.</text>
</comment>
<proteinExistence type="predicted"/>
<evidence type="ECO:0000313" key="3">
    <source>
        <dbReference type="EMBL" id="KNZ41221.1"/>
    </source>
</evidence>
<dbReference type="InterPro" id="IPR038157">
    <property type="entry name" value="FeoA_core_dom"/>
</dbReference>
<evidence type="ECO:0000256" key="1">
    <source>
        <dbReference type="ARBA" id="ARBA00023004"/>
    </source>
</evidence>
<dbReference type="SMART" id="SM00899">
    <property type="entry name" value="FeoA"/>
    <property type="match status" value="1"/>
</dbReference>
<organism evidence="3 4">
    <name type="scientific">Acetobacterium bakii</name>
    <dbReference type="NCBI Taxonomy" id="52689"/>
    <lineage>
        <taxon>Bacteria</taxon>
        <taxon>Bacillati</taxon>
        <taxon>Bacillota</taxon>
        <taxon>Clostridia</taxon>
        <taxon>Eubacteriales</taxon>
        <taxon>Eubacteriaceae</taxon>
        <taxon>Acetobacterium</taxon>
    </lineage>
</organism>
<reference evidence="4" key="1">
    <citation type="submission" date="2015-07" db="EMBL/GenBank/DDBJ databases">
        <title>Draft genome sequence of Acetobacterium bakii DSM 8293, a potential psychrophilic chemical producer through syngas fermentation.</title>
        <authorList>
            <person name="Song Y."/>
            <person name="Hwang S."/>
            <person name="Cho B.-K."/>
        </authorList>
    </citation>
    <scope>NUCLEOTIDE SEQUENCE [LARGE SCALE GENOMIC DNA]</scope>
    <source>
        <strain evidence="4">DSM 8239</strain>
    </source>
</reference>
<dbReference type="RefSeq" id="WP_050740817.1">
    <property type="nucleotide sequence ID" value="NZ_LGYO01000033.1"/>
</dbReference>
<dbReference type="InterPro" id="IPR007167">
    <property type="entry name" value="Fe-transptr_FeoA-like"/>
</dbReference>